<evidence type="ECO:0000256" key="5">
    <source>
        <dbReference type="SAM" id="Phobius"/>
    </source>
</evidence>
<feature type="transmembrane region" description="Helical" evidence="5">
    <location>
        <begin position="186"/>
        <end position="205"/>
    </location>
</feature>
<organism evidence="6 7">
    <name type="scientific">Cutaneotrichosporon spelunceum</name>
    <dbReference type="NCBI Taxonomy" id="1672016"/>
    <lineage>
        <taxon>Eukaryota</taxon>
        <taxon>Fungi</taxon>
        <taxon>Dikarya</taxon>
        <taxon>Basidiomycota</taxon>
        <taxon>Agaricomycotina</taxon>
        <taxon>Tremellomycetes</taxon>
        <taxon>Trichosporonales</taxon>
        <taxon>Trichosporonaceae</taxon>
        <taxon>Cutaneotrichosporon</taxon>
    </lineage>
</organism>
<feature type="transmembrane region" description="Helical" evidence="5">
    <location>
        <begin position="21"/>
        <end position="44"/>
    </location>
</feature>
<evidence type="ECO:0008006" key="8">
    <source>
        <dbReference type="Google" id="ProtNLM"/>
    </source>
</evidence>
<comment type="subcellular location">
    <subcellularLocation>
        <location evidence="1">Membrane</location>
        <topology evidence="1">Multi-pass membrane protein</topology>
    </subcellularLocation>
</comment>
<feature type="transmembrane region" description="Helical" evidence="5">
    <location>
        <begin position="56"/>
        <end position="76"/>
    </location>
</feature>
<dbReference type="InterPro" id="IPR010291">
    <property type="entry name" value="Ion_channel_UNC-93"/>
</dbReference>
<protein>
    <recommendedName>
        <fullName evidence="8">MFS general substrate transporter</fullName>
    </recommendedName>
</protein>
<keyword evidence="4 5" id="KW-0472">Membrane</keyword>
<dbReference type="GO" id="GO:0016020">
    <property type="term" value="C:membrane"/>
    <property type="evidence" value="ECO:0007669"/>
    <property type="project" value="UniProtKB-SubCell"/>
</dbReference>
<evidence type="ECO:0000256" key="1">
    <source>
        <dbReference type="ARBA" id="ARBA00004141"/>
    </source>
</evidence>
<dbReference type="Pfam" id="PF05978">
    <property type="entry name" value="UNC-93"/>
    <property type="match status" value="1"/>
</dbReference>
<sequence length="489" mass="53871">MGRFAEVADRLANLKIGNIRYNSPAVQVFLMGFVCFLTPGMFNALSNLGAGGAQDVPLVSATNSFLYAMFCVVGFFSGSIHNLIGSRLTLFIGACGYPIYVGGLWALQVHQVRVFLIISGGVLGACAGLLWTAQGTVMMAYPMEKDKGRAFGIFWAIFSTGAVVGASVALGIQWKEKDMPNVSTGVYLAFLILMLVGVAATQLILPAKYIVRQDGTLVELEDTIPAKAEIRAFFAQFKDWRMLALFPMFFASNYFYAYQGSVVPFIFNGRSRALSSLITNLGAVVGGLFVGFLLDLIPAKRRTRAIIGWTVVFIFVGCVWGGGIHFQRQFQRVDNPEDSWRLDYNEGQASEAYGLLFMYYFTDSLFQGLAYYIMASLSNDPFKLARMTGYYKGVQSAGAAISFGMDAVKTPYLTEHLVSWLLMFCSMPLALLVIRTIKDSNYEDEQTIHVEDVPPEKLHAAIPGGHHAHMEDVEAVSETKSDEERFGRS</sequence>
<dbReference type="InterPro" id="IPR051617">
    <property type="entry name" value="UNC-93-like_regulator"/>
</dbReference>
<accession>A0AAD3Y9U3</accession>
<feature type="transmembrane region" description="Helical" evidence="5">
    <location>
        <begin position="417"/>
        <end position="434"/>
    </location>
</feature>
<evidence type="ECO:0000313" key="6">
    <source>
        <dbReference type="EMBL" id="GMK55340.1"/>
    </source>
</evidence>
<feature type="transmembrane region" description="Helical" evidence="5">
    <location>
        <begin position="243"/>
        <end position="267"/>
    </location>
</feature>
<keyword evidence="3 5" id="KW-1133">Transmembrane helix</keyword>
<feature type="transmembrane region" description="Helical" evidence="5">
    <location>
        <begin position="114"/>
        <end position="133"/>
    </location>
</feature>
<dbReference type="PANTHER" id="PTHR23294">
    <property type="entry name" value="ET TRANSLATION PRODUCT-RELATED"/>
    <property type="match status" value="1"/>
</dbReference>
<evidence type="ECO:0000256" key="2">
    <source>
        <dbReference type="ARBA" id="ARBA00022692"/>
    </source>
</evidence>
<feature type="transmembrane region" description="Helical" evidence="5">
    <location>
        <begin position="357"/>
        <end position="377"/>
    </location>
</feature>
<comment type="caution">
    <text evidence="6">The sequence shown here is derived from an EMBL/GenBank/DDBJ whole genome shotgun (WGS) entry which is preliminary data.</text>
</comment>
<dbReference type="SUPFAM" id="SSF103473">
    <property type="entry name" value="MFS general substrate transporter"/>
    <property type="match status" value="1"/>
</dbReference>
<dbReference type="Proteomes" id="UP001222932">
    <property type="component" value="Unassembled WGS sequence"/>
</dbReference>
<feature type="transmembrane region" description="Helical" evidence="5">
    <location>
        <begin position="88"/>
        <end position="108"/>
    </location>
</feature>
<dbReference type="PANTHER" id="PTHR23294:SF17">
    <property type="entry name" value="DUF895 DOMAIN MEMBRANE PROTEIN"/>
    <property type="match status" value="1"/>
</dbReference>
<feature type="transmembrane region" description="Helical" evidence="5">
    <location>
        <begin position="153"/>
        <end position="174"/>
    </location>
</feature>
<evidence type="ECO:0000256" key="4">
    <source>
        <dbReference type="ARBA" id="ARBA00023136"/>
    </source>
</evidence>
<dbReference type="AlphaFoldDB" id="A0AAD3Y9U3"/>
<reference evidence="6" key="1">
    <citation type="journal article" date="2023" name="BMC Genomics">
        <title>Chromosome-level genome assemblies of Cutaneotrichosporon spp. (Trichosporonales, Basidiomycota) reveal imbalanced evolution between nucleotide sequences and chromosome synteny.</title>
        <authorList>
            <person name="Kobayashi Y."/>
            <person name="Kayamori A."/>
            <person name="Aoki K."/>
            <person name="Shiwa Y."/>
            <person name="Matsutani M."/>
            <person name="Fujita N."/>
            <person name="Sugita T."/>
            <person name="Iwasaki W."/>
            <person name="Tanaka N."/>
            <person name="Takashima M."/>
        </authorList>
    </citation>
    <scope>NUCLEOTIDE SEQUENCE</scope>
    <source>
        <strain evidence="6">HIS016</strain>
    </source>
</reference>
<evidence type="ECO:0000313" key="7">
    <source>
        <dbReference type="Proteomes" id="UP001222932"/>
    </source>
</evidence>
<feature type="transmembrane region" description="Helical" evidence="5">
    <location>
        <begin position="306"/>
        <end position="326"/>
    </location>
</feature>
<name>A0AAD3Y9U3_9TREE</name>
<keyword evidence="7" id="KW-1185">Reference proteome</keyword>
<gene>
    <name evidence="6" type="ORF">CspeluHIS016_0203960</name>
</gene>
<proteinExistence type="predicted"/>
<evidence type="ECO:0000256" key="3">
    <source>
        <dbReference type="ARBA" id="ARBA00022989"/>
    </source>
</evidence>
<dbReference type="Gene3D" id="1.20.1250.20">
    <property type="entry name" value="MFS general substrate transporter like domains"/>
    <property type="match status" value="2"/>
</dbReference>
<feature type="transmembrane region" description="Helical" evidence="5">
    <location>
        <begin position="273"/>
        <end position="294"/>
    </location>
</feature>
<dbReference type="EMBL" id="BTCM01000002">
    <property type="protein sequence ID" value="GMK55340.1"/>
    <property type="molecule type" value="Genomic_DNA"/>
</dbReference>
<reference evidence="6" key="2">
    <citation type="submission" date="2023-06" db="EMBL/GenBank/DDBJ databases">
        <authorList>
            <person name="Kobayashi Y."/>
            <person name="Kayamori A."/>
            <person name="Aoki K."/>
            <person name="Shiwa Y."/>
            <person name="Fujita N."/>
            <person name="Sugita T."/>
            <person name="Iwasaki W."/>
            <person name="Tanaka N."/>
            <person name="Takashima M."/>
        </authorList>
    </citation>
    <scope>NUCLEOTIDE SEQUENCE</scope>
    <source>
        <strain evidence="6">HIS016</strain>
    </source>
</reference>
<keyword evidence="2 5" id="KW-0812">Transmembrane</keyword>
<dbReference type="InterPro" id="IPR036259">
    <property type="entry name" value="MFS_trans_sf"/>
</dbReference>